<protein>
    <recommendedName>
        <fullName evidence="4">GGDEF domain-containing protein</fullName>
    </recommendedName>
</protein>
<feature type="transmembrane region" description="Helical" evidence="1">
    <location>
        <begin position="118"/>
        <end position="139"/>
    </location>
</feature>
<keyword evidence="1" id="KW-0812">Transmembrane</keyword>
<sequence>MSPLVPVNVDITTSMVAVVTVLTALVVGLGTLARPSRATVTWAGAFGLGMLGAYLWLAGQQTDEQMLRAAASALMLCFEPLVWIGLRLHFGRRASWWAVTPFLVAAPVLLVATTETPWYLATFHVVFLASGVFAGMVAYELLRGRPVARDIVLPLALASCGFVVVAVVSAASALVVGGAGTQEQLSALRGMNAVGTLVVSTCAAFTLVLLVRVGEKAATGRSTDGADRARRRLRKAEAQNDQPWSVLDIRLDDPVDLREASTGAEFARIVDRFHDDIEDALPASADADRIEDGRAVVIIRGSDEAVRYHLRGMLTRIAMLEKDASASGIRSSASIGWAPVSVVGYDYDLLRAAADRAAVRARAAGGDQWKRANADDLSGVRPAG</sequence>
<gene>
    <name evidence="2" type="ORF">CVS54_00970</name>
</gene>
<name>A0A3S9WIF9_9MICO</name>
<feature type="transmembrane region" description="Helical" evidence="1">
    <location>
        <begin position="151"/>
        <end position="179"/>
    </location>
</feature>
<accession>A0A3S9WIF9</accession>
<keyword evidence="1" id="KW-0472">Membrane</keyword>
<proteinExistence type="predicted"/>
<dbReference type="KEGG" id="moy:CVS54_00970"/>
<reference evidence="2 3" key="1">
    <citation type="submission" date="2018-08" db="EMBL/GenBank/DDBJ databases">
        <title>Microbacterium oxydans strain HG3.</title>
        <authorList>
            <person name="ORTET P."/>
        </authorList>
    </citation>
    <scope>NUCLEOTIDE SEQUENCE [LARGE SCALE GENOMIC DNA]</scope>
    <source>
        <strain evidence="2 3">HG3</strain>
    </source>
</reference>
<feature type="transmembrane region" description="Helical" evidence="1">
    <location>
        <begin position="95"/>
        <end position="112"/>
    </location>
</feature>
<organism evidence="2 3">
    <name type="scientific">Microbacterium oxydans</name>
    <dbReference type="NCBI Taxonomy" id="82380"/>
    <lineage>
        <taxon>Bacteria</taxon>
        <taxon>Bacillati</taxon>
        <taxon>Actinomycetota</taxon>
        <taxon>Actinomycetes</taxon>
        <taxon>Micrococcales</taxon>
        <taxon>Microbacteriaceae</taxon>
        <taxon>Microbacterium</taxon>
    </lineage>
</organism>
<dbReference type="EMBL" id="CP031422">
    <property type="protein sequence ID" value="AZS39657.1"/>
    <property type="molecule type" value="Genomic_DNA"/>
</dbReference>
<dbReference type="Proteomes" id="UP000274841">
    <property type="component" value="Chromosome"/>
</dbReference>
<feature type="transmembrane region" description="Helical" evidence="1">
    <location>
        <begin position="191"/>
        <end position="211"/>
    </location>
</feature>
<evidence type="ECO:0000313" key="3">
    <source>
        <dbReference type="Proteomes" id="UP000274841"/>
    </source>
</evidence>
<evidence type="ECO:0000256" key="1">
    <source>
        <dbReference type="SAM" id="Phobius"/>
    </source>
</evidence>
<evidence type="ECO:0000313" key="2">
    <source>
        <dbReference type="EMBL" id="AZS39657.1"/>
    </source>
</evidence>
<feature type="transmembrane region" description="Helical" evidence="1">
    <location>
        <begin position="12"/>
        <end position="33"/>
    </location>
</feature>
<evidence type="ECO:0008006" key="4">
    <source>
        <dbReference type="Google" id="ProtNLM"/>
    </source>
</evidence>
<dbReference type="AlphaFoldDB" id="A0A3S9WIF9"/>
<feature type="transmembrane region" description="Helical" evidence="1">
    <location>
        <begin position="69"/>
        <end position="88"/>
    </location>
</feature>
<feature type="transmembrane region" description="Helical" evidence="1">
    <location>
        <begin position="40"/>
        <end position="57"/>
    </location>
</feature>
<dbReference type="RefSeq" id="WP_127011866.1">
    <property type="nucleotide sequence ID" value="NZ_CP031422.1"/>
</dbReference>
<keyword evidence="1" id="KW-1133">Transmembrane helix</keyword>